<evidence type="ECO:0000313" key="6">
    <source>
        <dbReference type="EMBL" id="KAG9337048.1"/>
    </source>
</evidence>
<dbReference type="InterPro" id="IPR001680">
    <property type="entry name" value="WD40_rpt"/>
</dbReference>
<dbReference type="OrthoDB" id="10264588at2759"/>
<feature type="repeat" description="WD" evidence="5">
    <location>
        <begin position="9"/>
        <end position="50"/>
    </location>
</feature>
<dbReference type="PROSITE" id="PS50082">
    <property type="entry name" value="WD_REPEATS_2"/>
    <property type="match status" value="2"/>
</dbReference>
<evidence type="ECO:0000313" key="7">
    <source>
        <dbReference type="Proteomes" id="UP000824540"/>
    </source>
</evidence>
<evidence type="ECO:0000256" key="3">
    <source>
        <dbReference type="ARBA" id="ARBA00023054"/>
    </source>
</evidence>
<proteinExistence type="predicted"/>
<dbReference type="GO" id="GO:0036064">
    <property type="term" value="C:ciliary basal body"/>
    <property type="evidence" value="ECO:0007669"/>
    <property type="project" value="TreeGrafter"/>
</dbReference>
<dbReference type="InterPro" id="IPR036322">
    <property type="entry name" value="WD40_repeat_dom_sf"/>
</dbReference>
<organism evidence="6 7">
    <name type="scientific">Albula glossodonta</name>
    <name type="common">roundjaw bonefish</name>
    <dbReference type="NCBI Taxonomy" id="121402"/>
    <lineage>
        <taxon>Eukaryota</taxon>
        <taxon>Metazoa</taxon>
        <taxon>Chordata</taxon>
        <taxon>Craniata</taxon>
        <taxon>Vertebrata</taxon>
        <taxon>Euteleostomi</taxon>
        <taxon>Actinopterygii</taxon>
        <taxon>Neopterygii</taxon>
        <taxon>Teleostei</taxon>
        <taxon>Albuliformes</taxon>
        <taxon>Albulidae</taxon>
        <taxon>Albula</taxon>
    </lineage>
</organism>
<protein>
    <recommendedName>
        <fullName evidence="4">POC1 centriolar protein homolog A</fullName>
    </recommendedName>
</protein>
<dbReference type="AlphaFoldDB" id="A0A8T2NHD3"/>
<dbReference type="PROSITE" id="PS00678">
    <property type="entry name" value="WD_REPEATS_1"/>
    <property type="match status" value="1"/>
</dbReference>
<comment type="caution">
    <text evidence="6">The sequence shown here is derived from an EMBL/GenBank/DDBJ whole genome shotgun (WGS) entry which is preliminary data.</text>
</comment>
<dbReference type="PANTHER" id="PTHR44019:SF2">
    <property type="entry name" value="POC1 CENTRIOLAR PROTEIN HOMOLOG A"/>
    <property type="match status" value="1"/>
</dbReference>
<sequence length="143" mass="15495">DDPTLERNFKGHRDAITSVDFNSNMKQMASGSMDSCLMIWNMKSQMRSYRFVGHKGAVMSVQFSPSGHLVASASRDKTAFSVVPKVSTCPSGLSLSLNGKAVITEIMIMSPLGPDRPPAMAVITWSVLGEMRSLANLRGFHSG</sequence>
<keyword evidence="3" id="KW-0175">Coiled coil</keyword>
<dbReference type="PROSITE" id="PS50294">
    <property type="entry name" value="WD_REPEATS_REGION"/>
    <property type="match status" value="1"/>
</dbReference>
<dbReference type="Proteomes" id="UP000824540">
    <property type="component" value="Unassembled WGS sequence"/>
</dbReference>
<evidence type="ECO:0000256" key="5">
    <source>
        <dbReference type="PROSITE-ProRule" id="PRU00221"/>
    </source>
</evidence>
<keyword evidence="2" id="KW-0677">Repeat</keyword>
<keyword evidence="1 5" id="KW-0853">WD repeat</keyword>
<dbReference type="Pfam" id="PF00400">
    <property type="entry name" value="WD40"/>
    <property type="match status" value="2"/>
</dbReference>
<dbReference type="InterPro" id="IPR015943">
    <property type="entry name" value="WD40/YVTN_repeat-like_dom_sf"/>
</dbReference>
<dbReference type="EMBL" id="JAFBMS010000096">
    <property type="protein sequence ID" value="KAG9337048.1"/>
    <property type="molecule type" value="Genomic_DNA"/>
</dbReference>
<evidence type="ECO:0000256" key="1">
    <source>
        <dbReference type="ARBA" id="ARBA00022574"/>
    </source>
</evidence>
<dbReference type="PANTHER" id="PTHR44019">
    <property type="entry name" value="WD REPEAT-CONTAINING PROTEIN 55"/>
    <property type="match status" value="1"/>
</dbReference>
<feature type="non-terminal residue" evidence="6">
    <location>
        <position position="143"/>
    </location>
</feature>
<gene>
    <name evidence="6" type="ORF">JZ751_029815</name>
</gene>
<name>A0A8T2NHD3_9TELE</name>
<feature type="repeat" description="WD" evidence="5">
    <location>
        <begin position="51"/>
        <end position="78"/>
    </location>
</feature>
<dbReference type="InterPro" id="IPR050505">
    <property type="entry name" value="WDR55/POC1"/>
</dbReference>
<evidence type="ECO:0000256" key="4">
    <source>
        <dbReference type="ARBA" id="ARBA00039725"/>
    </source>
</evidence>
<dbReference type="InterPro" id="IPR019775">
    <property type="entry name" value="WD40_repeat_CS"/>
</dbReference>
<reference evidence="6" key="1">
    <citation type="thesis" date="2021" institute="BYU ScholarsArchive" country="Provo, UT, USA">
        <title>Applications of and Algorithms for Genome Assembly and Genomic Analyses with an Emphasis on Marine Teleosts.</title>
        <authorList>
            <person name="Pickett B.D."/>
        </authorList>
    </citation>
    <scope>NUCLEOTIDE SEQUENCE</scope>
    <source>
        <strain evidence="6">HI-2016</strain>
    </source>
</reference>
<dbReference type="Gene3D" id="2.130.10.10">
    <property type="entry name" value="YVTN repeat-like/Quinoprotein amine dehydrogenase"/>
    <property type="match status" value="1"/>
</dbReference>
<evidence type="ECO:0000256" key="2">
    <source>
        <dbReference type="ARBA" id="ARBA00022737"/>
    </source>
</evidence>
<dbReference type="SUPFAM" id="SSF50978">
    <property type="entry name" value="WD40 repeat-like"/>
    <property type="match status" value="1"/>
</dbReference>
<dbReference type="GO" id="GO:0005814">
    <property type="term" value="C:centriole"/>
    <property type="evidence" value="ECO:0007669"/>
    <property type="project" value="TreeGrafter"/>
</dbReference>
<dbReference type="GO" id="GO:0060271">
    <property type="term" value="P:cilium assembly"/>
    <property type="evidence" value="ECO:0007669"/>
    <property type="project" value="TreeGrafter"/>
</dbReference>
<accession>A0A8T2NHD3</accession>
<dbReference type="SMART" id="SM00320">
    <property type="entry name" value="WD40"/>
    <property type="match status" value="2"/>
</dbReference>
<keyword evidence="7" id="KW-1185">Reference proteome</keyword>